<reference evidence="1 2" key="1">
    <citation type="journal article" date="2022" name="Nat. Plants">
        <title>Genomes of leafy and leafless Platanthera orchids illuminate the evolution of mycoheterotrophy.</title>
        <authorList>
            <person name="Li M.H."/>
            <person name="Liu K.W."/>
            <person name="Li Z."/>
            <person name="Lu H.C."/>
            <person name="Ye Q.L."/>
            <person name="Zhang D."/>
            <person name="Wang J.Y."/>
            <person name="Li Y.F."/>
            <person name="Zhong Z.M."/>
            <person name="Liu X."/>
            <person name="Yu X."/>
            <person name="Liu D.K."/>
            <person name="Tu X.D."/>
            <person name="Liu B."/>
            <person name="Hao Y."/>
            <person name="Liao X.Y."/>
            <person name="Jiang Y.T."/>
            <person name="Sun W.H."/>
            <person name="Chen J."/>
            <person name="Chen Y.Q."/>
            <person name="Ai Y."/>
            <person name="Zhai J.W."/>
            <person name="Wu S.S."/>
            <person name="Zhou Z."/>
            <person name="Hsiao Y.Y."/>
            <person name="Wu W.L."/>
            <person name="Chen Y.Y."/>
            <person name="Lin Y.F."/>
            <person name="Hsu J.L."/>
            <person name="Li C.Y."/>
            <person name="Wang Z.W."/>
            <person name="Zhao X."/>
            <person name="Zhong W.Y."/>
            <person name="Ma X.K."/>
            <person name="Ma L."/>
            <person name="Huang J."/>
            <person name="Chen G.Z."/>
            <person name="Huang M.Z."/>
            <person name="Huang L."/>
            <person name="Peng D.H."/>
            <person name="Luo Y.B."/>
            <person name="Zou S.Q."/>
            <person name="Chen S.P."/>
            <person name="Lan S."/>
            <person name="Tsai W.C."/>
            <person name="Van de Peer Y."/>
            <person name="Liu Z.J."/>
        </authorList>
    </citation>
    <scope>NUCLEOTIDE SEQUENCE [LARGE SCALE GENOMIC DNA]</scope>
    <source>
        <strain evidence="1">Lor288</strain>
    </source>
</reference>
<accession>A0ABR2M1N4</accession>
<gene>
    <name evidence="1" type="ORF">KSP40_PGU001561</name>
</gene>
<evidence type="ECO:0000313" key="1">
    <source>
        <dbReference type="EMBL" id="KAK8956408.1"/>
    </source>
</evidence>
<protein>
    <submittedName>
        <fullName evidence="1">Uncharacterized protein</fullName>
    </submittedName>
</protein>
<organism evidence="1 2">
    <name type="scientific">Platanthera guangdongensis</name>
    <dbReference type="NCBI Taxonomy" id="2320717"/>
    <lineage>
        <taxon>Eukaryota</taxon>
        <taxon>Viridiplantae</taxon>
        <taxon>Streptophyta</taxon>
        <taxon>Embryophyta</taxon>
        <taxon>Tracheophyta</taxon>
        <taxon>Spermatophyta</taxon>
        <taxon>Magnoliopsida</taxon>
        <taxon>Liliopsida</taxon>
        <taxon>Asparagales</taxon>
        <taxon>Orchidaceae</taxon>
        <taxon>Orchidoideae</taxon>
        <taxon>Orchideae</taxon>
        <taxon>Orchidinae</taxon>
        <taxon>Platanthera</taxon>
    </lineage>
</organism>
<name>A0ABR2M1N4_9ASPA</name>
<evidence type="ECO:0000313" key="2">
    <source>
        <dbReference type="Proteomes" id="UP001412067"/>
    </source>
</evidence>
<dbReference type="EMBL" id="JBBWWR010000013">
    <property type="protein sequence ID" value="KAK8956408.1"/>
    <property type="molecule type" value="Genomic_DNA"/>
</dbReference>
<proteinExistence type="predicted"/>
<keyword evidence="2" id="KW-1185">Reference proteome</keyword>
<dbReference type="Proteomes" id="UP001412067">
    <property type="component" value="Unassembled WGS sequence"/>
</dbReference>
<sequence length="192" mass="21943">METHTQAKDLMNGSDFLTEVRPKPIKRCHHTFTLPSPFFFDQKKKHCFQEFATLITGVEAIPQVFACWTSLITLYNGYFSRLRCGVREKERRRGLKDKLGKAGYLIGLFDCINEVAAAIVAAASSSAAGMSDSVYRVETTPRLAQWRIEALSSFTLPQVRSVQDRPLELVRSLSLFLPVLKDSFNWFRRRYA</sequence>
<comment type="caution">
    <text evidence="1">The sequence shown here is derived from an EMBL/GenBank/DDBJ whole genome shotgun (WGS) entry which is preliminary data.</text>
</comment>